<dbReference type="GO" id="GO:0008514">
    <property type="term" value="F:organic anion transmembrane transporter activity"/>
    <property type="evidence" value="ECO:0007669"/>
    <property type="project" value="UniProtKB-ARBA"/>
</dbReference>
<keyword evidence="7" id="KW-1185">Reference proteome</keyword>
<accession>A0A5C8IZZ7</accession>
<evidence type="ECO:0008006" key="8">
    <source>
        <dbReference type="Google" id="ProtNLM"/>
    </source>
</evidence>
<evidence type="ECO:0000256" key="1">
    <source>
        <dbReference type="ARBA" id="ARBA00004141"/>
    </source>
</evidence>
<organism evidence="6 7">
    <name type="scientific">Pontibacter qinzhouensis</name>
    <dbReference type="NCBI Taxonomy" id="2603253"/>
    <lineage>
        <taxon>Bacteria</taxon>
        <taxon>Pseudomonadati</taxon>
        <taxon>Bacteroidota</taxon>
        <taxon>Cytophagia</taxon>
        <taxon>Cytophagales</taxon>
        <taxon>Hymenobacteraceae</taxon>
        <taxon>Pontibacter</taxon>
    </lineage>
</organism>
<keyword evidence="2 5" id="KW-0812">Transmembrane</keyword>
<gene>
    <name evidence="6" type="ORF">FVR03_21060</name>
</gene>
<dbReference type="RefSeq" id="WP_147923751.1">
    <property type="nucleotide sequence ID" value="NZ_VRTY01000116.1"/>
</dbReference>
<dbReference type="PANTHER" id="PTHR10283">
    <property type="entry name" value="SOLUTE CARRIER FAMILY 13 MEMBER"/>
    <property type="match status" value="1"/>
</dbReference>
<evidence type="ECO:0000256" key="3">
    <source>
        <dbReference type="ARBA" id="ARBA00022989"/>
    </source>
</evidence>
<evidence type="ECO:0000313" key="7">
    <source>
        <dbReference type="Proteomes" id="UP000321926"/>
    </source>
</evidence>
<dbReference type="InterPro" id="IPR001898">
    <property type="entry name" value="SLC13A/DASS"/>
</dbReference>
<keyword evidence="4 5" id="KW-0472">Membrane</keyword>
<comment type="subcellular location">
    <subcellularLocation>
        <location evidence="1">Membrane</location>
        <topology evidence="1">Multi-pass membrane protein</topology>
    </subcellularLocation>
</comment>
<feature type="transmembrane region" description="Helical" evidence="5">
    <location>
        <begin position="41"/>
        <end position="61"/>
    </location>
</feature>
<dbReference type="Proteomes" id="UP000321926">
    <property type="component" value="Unassembled WGS sequence"/>
</dbReference>
<evidence type="ECO:0000256" key="2">
    <source>
        <dbReference type="ARBA" id="ARBA00022692"/>
    </source>
</evidence>
<dbReference type="EMBL" id="VRTY01000116">
    <property type="protein sequence ID" value="TXK27721.1"/>
    <property type="molecule type" value="Genomic_DNA"/>
</dbReference>
<dbReference type="GO" id="GO:1905039">
    <property type="term" value="P:carboxylic acid transmembrane transport"/>
    <property type="evidence" value="ECO:0007669"/>
    <property type="project" value="UniProtKB-ARBA"/>
</dbReference>
<dbReference type="PANTHER" id="PTHR10283:SF82">
    <property type="entry name" value="SOLUTE CARRIER FAMILY 13 MEMBER 2"/>
    <property type="match status" value="1"/>
</dbReference>
<name>A0A5C8IZZ7_9BACT</name>
<proteinExistence type="predicted"/>
<dbReference type="Pfam" id="PF00939">
    <property type="entry name" value="Na_sulph_symp"/>
    <property type="match status" value="1"/>
</dbReference>
<comment type="caution">
    <text evidence="6">The sequence shown here is derived from an EMBL/GenBank/DDBJ whole genome shotgun (WGS) entry which is preliminary data.</text>
</comment>
<dbReference type="AlphaFoldDB" id="A0A5C8IZZ7"/>
<dbReference type="GO" id="GO:0005886">
    <property type="term" value="C:plasma membrane"/>
    <property type="evidence" value="ECO:0007669"/>
    <property type="project" value="TreeGrafter"/>
</dbReference>
<sequence>MLLAVPVTIASGFASMVPVSTPPIAVVSSSGYVRIFEMVKAGFFLNLISVFVLVAVGLTLINRVYS</sequence>
<dbReference type="OrthoDB" id="9766267at2"/>
<protein>
    <recommendedName>
        <fullName evidence="8">SLC13/DASS family transporter</fullName>
    </recommendedName>
</protein>
<reference evidence="6 7" key="1">
    <citation type="submission" date="2019-08" db="EMBL/GenBank/DDBJ databases">
        <authorList>
            <person name="Shi S."/>
        </authorList>
    </citation>
    <scope>NUCLEOTIDE SEQUENCE [LARGE SCALE GENOMIC DNA]</scope>
    <source>
        <strain evidence="6 7">GY10130</strain>
    </source>
</reference>
<evidence type="ECO:0000256" key="5">
    <source>
        <dbReference type="SAM" id="Phobius"/>
    </source>
</evidence>
<evidence type="ECO:0000313" key="6">
    <source>
        <dbReference type="EMBL" id="TXK27721.1"/>
    </source>
</evidence>
<evidence type="ECO:0000256" key="4">
    <source>
        <dbReference type="ARBA" id="ARBA00023136"/>
    </source>
</evidence>
<keyword evidence="3 5" id="KW-1133">Transmembrane helix</keyword>